<name>A0A4R7B3P3_9NEIS</name>
<proteinExistence type="predicted"/>
<dbReference type="Proteomes" id="UP000295611">
    <property type="component" value="Unassembled WGS sequence"/>
</dbReference>
<evidence type="ECO:0000313" key="2">
    <source>
        <dbReference type="Proteomes" id="UP000295611"/>
    </source>
</evidence>
<organism evidence="1 2">
    <name type="scientific">Paludibacterium purpuratum</name>
    <dbReference type="NCBI Taxonomy" id="1144873"/>
    <lineage>
        <taxon>Bacteria</taxon>
        <taxon>Pseudomonadati</taxon>
        <taxon>Pseudomonadota</taxon>
        <taxon>Betaproteobacteria</taxon>
        <taxon>Neisseriales</taxon>
        <taxon>Chromobacteriaceae</taxon>
        <taxon>Paludibacterium</taxon>
    </lineage>
</organism>
<gene>
    <name evidence="1" type="ORF">DFP86_11069</name>
</gene>
<evidence type="ECO:0000313" key="1">
    <source>
        <dbReference type="EMBL" id="TDR76643.1"/>
    </source>
</evidence>
<protein>
    <submittedName>
        <fullName evidence="1">Uncharacterized protein</fullName>
    </submittedName>
</protein>
<keyword evidence="2" id="KW-1185">Reference proteome</keyword>
<comment type="caution">
    <text evidence="1">The sequence shown here is derived from an EMBL/GenBank/DDBJ whole genome shotgun (WGS) entry which is preliminary data.</text>
</comment>
<reference evidence="1 2" key="1">
    <citation type="submission" date="2019-03" db="EMBL/GenBank/DDBJ databases">
        <title>Genomic Encyclopedia of Type Strains, Phase III (KMG-III): the genomes of soil and plant-associated and newly described type strains.</title>
        <authorList>
            <person name="Whitman W."/>
        </authorList>
    </citation>
    <scope>NUCLEOTIDE SEQUENCE [LARGE SCALE GENOMIC DNA]</scope>
    <source>
        <strain evidence="1 2">CECT 8976</strain>
    </source>
</reference>
<sequence>MSSVCAQQETLRLAQQAQAALIPKVRHAQQMKQEIEALLARAKNDPQARAALLALEAQTQGPWGKEQKHLLAALQQLAEQLPKPPAAKTLRRAIRPTFL</sequence>
<dbReference type="RefSeq" id="WP_133681860.1">
    <property type="nucleotide sequence ID" value="NZ_SNZP01000010.1"/>
</dbReference>
<accession>A0A4R7B3P3</accession>
<dbReference type="AlphaFoldDB" id="A0A4R7B3P3"/>
<dbReference type="EMBL" id="SNZP01000010">
    <property type="protein sequence ID" value="TDR76643.1"/>
    <property type="molecule type" value="Genomic_DNA"/>
</dbReference>